<reference evidence="1" key="1">
    <citation type="submission" date="2019-04" db="EMBL/GenBank/DDBJ databases">
        <title>Friends and foes A comparative genomics study of 23 Aspergillus species from section Flavi.</title>
        <authorList>
            <consortium name="DOE Joint Genome Institute"/>
            <person name="Kjaerbolling I."/>
            <person name="Vesth T."/>
            <person name="Frisvad J.C."/>
            <person name="Nybo J.L."/>
            <person name="Theobald S."/>
            <person name="Kildgaard S."/>
            <person name="Isbrandt T."/>
            <person name="Kuo A."/>
            <person name="Sato A."/>
            <person name="Lyhne E.K."/>
            <person name="Kogle M.E."/>
            <person name="Wiebenga A."/>
            <person name="Kun R.S."/>
            <person name="Lubbers R.J."/>
            <person name="Makela M.R."/>
            <person name="Barry K."/>
            <person name="Chovatia M."/>
            <person name="Clum A."/>
            <person name="Daum C."/>
            <person name="Haridas S."/>
            <person name="He G."/>
            <person name="LaButti K."/>
            <person name="Lipzen A."/>
            <person name="Mondo S."/>
            <person name="Riley R."/>
            <person name="Salamov A."/>
            <person name="Simmons B.A."/>
            <person name="Magnuson J.K."/>
            <person name="Henrissat B."/>
            <person name="Mortensen U.H."/>
            <person name="Larsen T.O."/>
            <person name="Devries R.P."/>
            <person name="Grigoriev I.V."/>
            <person name="Machida M."/>
            <person name="Baker S.E."/>
            <person name="Andersen M.R."/>
        </authorList>
    </citation>
    <scope>NUCLEOTIDE SEQUENCE [LARGE SCALE GENOMIC DNA]</scope>
    <source>
        <strain evidence="1">CBS 121.62</strain>
    </source>
</reference>
<dbReference type="AlphaFoldDB" id="A0A5N6GLR4"/>
<sequence>MAELTGDSSWRAENMLKYFVGLEKNGYLPPGKRGHGYNACLGIETSPLRLVLQGTRLLSLYIRYRMGEIMLCVLVRSVPMMTRWPFLIPSFWFVKFTGCASSTALRCLVYLAHSLFCLSV</sequence>
<gene>
    <name evidence="1" type="ORF">BDV35DRAFT_71179</name>
</gene>
<proteinExistence type="predicted"/>
<evidence type="ECO:0000313" key="1">
    <source>
        <dbReference type="EMBL" id="KAB8241393.1"/>
    </source>
</evidence>
<dbReference type="EMBL" id="ML734692">
    <property type="protein sequence ID" value="KAB8241393.1"/>
    <property type="molecule type" value="Genomic_DNA"/>
</dbReference>
<dbReference type="VEuPathDB" id="FungiDB:AFLA_014105"/>
<protein>
    <submittedName>
        <fullName evidence="1">Uncharacterized protein</fullName>
    </submittedName>
</protein>
<dbReference type="Proteomes" id="UP000325434">
    <property type="component" value="Unassembled WGS sequence"/>
</dbReference>
<organism evidence="1">
    <name type="scientific">Aspergillus flavus</name>
    <dbReference type="NCBI Taxonomy" id="5059"/>
    <lineage>
        <taxon>Eukaryota</taxon>
        <taxon>Fungi</taxon>
        <taxon>Dikarya</taxon>
        <taxon>Ascomycota</taxon>
        <taxon>Pezizomycotina</taxon>
        <taxon>Eurotiomycetes</taxon>
        <taxon>Eurotiomycetidae</taxon>
        <taxon>Eurotiales</taxon>
        <taxon>Aspergillaceae</taxon>
        <taxon>Aspergillus</taxon>
        <taxon>Aspergillus subgen. Circumdati</taxon>
    </lineage>
</organism>
<accession>A0A5N6GLR4</accession>
<name>A0A5N6GLR4_ASPFL</name>